<comment type="caution">
    <text evidence="1">The sequence shown here is derived from an EMBL/GenBank/DDBJ whole genome shotgun (WGS) entry which is preliminary data.</text>
</comment>
<name>A0A2V0RIJ3_9ZZZZ</name>
<protein>
    <submittedName>
        <fullName evidence="1">Uncharacterized protein</fullName>
    </submittedName>
</protein>
<dbReference type="EMBL" id="BDQA01000549">
    <property type="protein sequence ID" value="GBH22025.1"/>
    <property type="molecule type" value="Genomic_RNA"/>
</dbReference>
<evidence type="ECO:0000313" key="1">
    <source>
        <dbReference type="EMBL" id="GBH22025.1"/>
    </source>
</evidence>
<accession>A0A2V0RIJ3</accession>
<organism evidence="1">
    <name type="scientific">viral metagenome</name>
    <dbReference type="NCBI Taxonomy" id="1070528"/>
    <lineage>
        <taxon>unclassified sequences</taxon>
        <taxon>metagenomes</taxon>
        <taxon>organismal metagenomes</taxon>
    </lineage>
</organism>
<sequence>MTRFGVQFDRAKSFILWERGQLLRIFYQANYYDRDYLFGFSAVASRACAAAHQSKPWSSAEFHEFAPVQHAAKALATVGCRVRNSSFAHRLPFWPNEGRGCQAYGALGIDSYYPSTPLGWTVSVDRPVVLPPPKFRFGWRSSLIARSLRIPRDQFTTALAITQWESTFTLKSSYSRMPYASTWGRSHVGWALPNLDFTFVPLRARDLEINYRMLQTGETRRQVLRQYFPELFAAISRLSVWGYSVAERYVTSGYEIPLSAGSESYVSVLRSLINRVKPRQESDFFRHVFSSSLALGDLLIRTESPLVQALAWA</sequence>
<proteinExistence type="predicted"/>
<reference evidence="1" key="1">
    <citation type="submission" date="2017-04" db="EMBL/GenBank/DDBJ databases">
        <title>Unveiling RNA virosphere associated with marine microorganisms.</title>
        <authorList>
            <person name="Urayama S."/>
            <person name="Takaki Y."/>
            <person name="Nishi S."/>
            <person name="Yoshida Y."/>
            <person name="Deguchi S."/>
            <person name="Takai K."/>
            <person name="Nunoura T."/>
        </authorList>
    </citation>
    <scope>NUCLEOTIDE SEQUENCE</scope>
</reference>
<dbReference type="AlphaFoldDB" id="A0A2V0RIJ3"/>